<dbReference type="STRING" id="231916.A0A409Y385"/>
<dbReference type="Proteomes" id="UP000284706">
    <property type="component" value="Unassembled WGS sequence"/>
</dbReference>
<feature type="compositionally biased region" description="Basic and acidic residues" evidence="3">
    <location>
        <begin position="812"/>
        <end position="822"/>
    </location>
</feature>
<dbReference type="GO" id="GO:0005634">
    <property type="term" value="C:nucleus"/>
    <property type="evidence" value="ECO:0007669"/>
    <property type="project" value="TreeGrafter"/>
</dbReference>
<feature type="compositionally biased region" description="Acidic residues" evidence="3">
    <location>
        <begin position="801"/>
        <end position="811"/>
    </location>
</feature>
<feature type="compositionally biased region" description="Low complexity" evidence="3">
    <location>
        <begin position="215"/>
        <end position="224"/>
    </location>
</feature>
<sequence>MDESTQSFSHSYSQPASSQSKQTNPAASGLTLVIPSLKSLKAAQSASKAKSRSGSLSHSAPVYHDVEAQERKIPRPIKLKPLKEVLTKLISQLKKKDDYAFFLQPVDVANVPGYSDIVKHPMDLGTMSDKVNRGKYRSLEDFASDFRLVTNNAKMFNPPGSIYHTEAQRLETWGLEHIAKASSTVIQYETDWNIDVEKDDDATPVNIDGDDDDTTTAPTPMDVDSTSLRERSASVVSQPPPVAGPSSRRGPRGPYRRQTQTTTAPGGLSEALEPDGGLPGSKDGLGAFPPGSDWAKTMLALKLKGKRYKTKKERLRFEREGPPLAADGSLDYTEMEDPFSVLSFFVPDPPTRPHLVPLYPPLFNTAASSSHPAQAPPPPSAISHSFSQSQQEPSSSSSHTPRSNFSPAPTSAPNTTTAAPSAAPSAPSSSSSIPPFPSATTVSLDHPDLVIPFLQQLKSETDSSGKSKAPKQDGQQQAPQSSQAQAPGTASASSASLPRSTATTATSAAPRKRRHWTITRNAGSYRSKGKEREEYYGSEFTQDGLGVGSDAIAPGVASWKTPREALPTDFGSFAVLAGALAEEMQRRFGGASTSSSETNPVTTTVPLITTSTPTTTTPTVPYFSYSTFPATLTTTTTTYPTATAPAAAAAAPQASTQTQTQGAASTATDQVKPGSRTDQEVAFDLIRESLDCCESAAKLQSQSQSQILPGMGVGATEGAKGKAGSSARRVNGSAASGPGSAASGASASVKAAEYYFTTQRAAEGEQYLRDLVYGGLEGFAYVRSLAEFVDGDCYYMHKDEEEKEDADMDVDEDRKPSRDAPRHRYNPTLGMPLSQWVVENIVDPLTEGRHSLLREAALELARQRAGHSSSELRQHQYPPGSVAAQVHASLHQYPTALLALSALLQIRLHKIDMGALIKTPNELFLSEEEWYGKKLKERKRKLEEIQGPRNAEVKKVKAEEAVADPDPDAMEVEEEEEEEPEQTFANVTAGVQESAKEGDTNGVPHRSSVTYEQEGPEELSEVLEYVANLIVELDKSIRTGAAPGVNGHSHLTAKQEESATNGTSTTSDEDPLLRHLRLNLLALAKRAPLDTIARLPKDLVPEHIRHFVPTLGSTT</sequence>
<feature type="region of interest" description="Disordered" evidence="3">
    <location>
        <begin position="367"/>
        <end position="440"/>
    </location>
</feature>
<organism evidence="5 6">
    <name type="scientific">Gymnopilus dilepis</name>
    <dbReference type="NCBI Taxonomy" id="231916"/>
    <lineage>
        <taxon>Eukaryota</taxon>
        <taxon>Fungi</taxon>
        <taxon>Dikarya</taxon>
        <taxon>Basidiomycota</taxon>
        <taxon>Agaricomycotina</taxon>
        <taxon>Agaricomycetes</taxon>
        <taxon>Agaricomycetidae</taxon>
        <taxon>Agaricales</taxon>
        <taxon>Agaricineae</taxon>
        <taxon>Hymenogastraceae</taxon>
        <taxon>Gymnopilus</taxon>
    </lineage>
</organism>
<feature type="region of interest" description="Disordered" evidence="3">
    <location>
        <begin position="460"/>
        <end position="532"/>
    </location>
</feature>
<evidence type="ECO:0000256" key="1">
    <source>
        <dbReference type="ARBA" id="ARBA00023117"/>
    </source>
</evidence>
<dbReference type="AlphaFoldDB" id="A0A409Y385"/>
<dbReference type="PRINTS" id="PR00503">
    <property type="entry name" value="BROMODOMAIN"/>
</dbReference>
<feature type="region of interest" description="Disordered" evidence="3">
    <location>
        <begin position="197"/>
        <end position="289"/>
    </location>
</feature>
<feature type="compositionally biased region" description="Low complexity" evidence="3">
    <location>
        <begin position="474"/>
        <end position="509"/>
    </location>
</feature>
<feature type="compositionally biased region" description="Low complexity" evidence="3">
    <location>
        <begin position="650"/>
        <end position="668"/>
    </location>
</feature>
<proteinExistence type="predicted"/>
<dbReference type="EMBL" id="NHYE01001247">
    <property type="protein sequence ID" value="PPQ97448.1"/>
    <property type="molecule type" value="Genomic_DNA"/>
</dbReference>
<feature type="domain" description="Bromo" evidence="4">
    <location>
        <begin position="94"/>
        <end position="164"/>
    </location>
</feature>
<evidence type="ECO:0000313" key="5">
    <source>
        <dbReference type="EMBL" id="PPQ97448.1"/>
    </source>
</evidence>
<feature type="region of interest" description="Disordered" evidence="3">
    <location>
        <begin position="1041"/>
        <end position="1070"/>
    </location>
</feature>
<dbReference type="SMART" id="SM00297">
    <property type="entry name" value="BROMO"/>
    <property type="match status" value="1"/>
</dbReference>
<dbReference type="PANTHER" id="PTHR22881">
    <property type="entry name" value="BROMODOMAIN CONTAINING PROTEIN"/>
    <property type="match status" value="1"/>
</dbReference>
<feature type="compositionally biased region" description="Low complexity" evidence="3">
    <location>
        <begin position="381"/>
        <end position="440"/>
    </location>
</feature>
<evidence type="ECO:0000256" key="2">
    <source>
        <dbReference type="PROSITE-ProRule" id="PRU00035"/>
    </source>
</evidence>
<feature type="compositionally biased region" description="Low complexity" evidence="3">
    <location>
        <begin position="44"/>
        <end position="60"/>
    </location>
</feature>
<feature type="region of interest" description="Disordered" evidence="3">
    <location>
        <begin position="1"/>
        <end position="27"/>
    </location>
</feature>
<feature type="region of interest" description="Disordered" evidence="3">
    <location>
        <begin position="800"/>
        <end position="826"/>
    </location>
</feature>
<feature type="region of interest" description="Disordered" evidence="3">
    <location>
        <begin position="951"/>
        <end position="1015"/>
    </location>
</feature>
<feature type="compositionally biased region" description="Low complexity" evidence="3">
    <location>
        <begin position="598"/>
        <end position="613"/>
    </location>
</feature>
<name>A0A409Y385_9AGAR</name>
<protein>
    <recommendedName>
        <fullName evidence="4">Bromo domain-containing protein</fullName>
    </recommendedName>
</protein>
<evidence type="ECO:0000259" key="4">
    <source>
        <dbReference type="PROSITE" id="PS50014"/>
    </source>
</evidence>
<dbReference type="Pfam" id="PF00439">
    <property type="entry name" value="Bromodomain"/>
    <property type="match status" value="1"/>
</dbReference>
<gene>
    <name evidence="5" type="ORF">CVT26_002796</name>
</gene>
<feature type="compositionally biased region" description="Basic and acidic residues" evidence="3">
    <location>
        <begin position="951"/>
        <end position="960"/>
    </location>
</feature>
<dbReference type="InterPro" id="IPR051831">
    <property type="entry name" value="Bromodomain_contain_prot"/>
</dbReference>
<accession>A0A409Y385</accession>
<evidence type="ECO:0000313" key="6">
    <source>
        <dbReference type="Proteomes" id="UP000284706"/>
    </source>
</evidence>
<keyword evidence="1 2" id="KW-0103">Bromodomain</keyword>
<dbReference type="CDD" id="cd04369">
    <property type="entry name" value="Bromodomain"/>
    <property type="match status" value="1"/>
</dbReference>
<reference evidence="5 6" key="1">
    <citation type="journal article" date="2018" name="Evol. Lett.">
        <title>Horizontal gene cluster transfer increased hallucinogenic mushroom diversity.</title>
        <authorList>
            <person name="Reynolds H.T."/>
            <person name="Vijayakumar V."/>
            <person name="Gluck-Thaler E."/>
            <person name="Korotkin H.B."/>
            <person name="Matheny P.B."/>
            <person name="Slot J.C."/>
        </authorList>
    </citation>
    <scope>NUCLEOTIDE SEQUENCE [LARGE SCALE GENOMIC DNA]</scope>
    <source>
        <strain evidence="5 6">SRW20</strain>
    </source>
</reference>
<evidence type="ECO:0000256" key="3">
    <source>
        <dbReference type="SAM" id="MobiDB-lite"/>
    </source>
</evidence>
<dbReference type="PANTHER" id="PTHR22881:SF27">
    <property type="entry name" value="BROMODOMAIN CONTAINING 7_9"/>
    <property type="match status" value="1"/>
</dbReference>
<dbReference type="PROSITE" id="PS50014">
    <property type="entry name" value="BROMODOMAIN_2"/>
    <property type="match status" value="1"/>
</dbReference>
<dbReference type="GO" id="GO:0006325">
    <property type="term" value="P:chromatin organization"/>
    <property type="evidence" value="ECO:0007669"/>
    <property type="project" value="UniProtKB-ARBA"/>
</dbReference>
<feature type="region of interest" description="Disordered" evidence="3">
    <location>
        <begin position="650"/>
        <end position="676"/>
    </location>
</feature>
<feature type="compositionally biased region" description="Low complexity" evidence="3">
    <location>
        <begin position="732"/>
        <end position="744"/>
    </location>
</feature>
<dbReference type="Gene3D" id="1.20.920.10">
    <property type="entry name" value="Bromodomain-like"/>
    <property type="match status" value="1"/>
</dbReference>
<dbReference type="GO" id="GO:0006357">
    <property type="term" value="P:regulation of transcription by RNA polymerase II"/>
    <property type="evidence" value="ECO:0007669"/>
    <property type="project" value="TreeGrafter"/>
</dbReference>
<feature type="region of interest" description="Disordered" evidence="3">
    <location>
        <begin position="710"/>
        <end position="744"/>
    </location>
</feature>
<dbReference type="SUPFAM" id="SSF47370">
    <property type="entry name" value="Bromodomain"/>
    <property type="match status" value="1"/>
</dbReference>
<dbReference type="OrthoDB" id="21449at2759"/>
<feature type="region of interest" description="Disordered" evidence="3">
    <location>
        <begin position="44"/>
        <end position="63"/>
    </location>
</feature>
<dbReference type="InterPro" id="IPR036427">
    <property type="entry name" value="Bromodomain-like_sf"/>
</dbReference>
<feature type="compositionally biased region" description="Acidic residues" evidence="3">
    <location>
        <begin position="197"/>
        <end position="214"/>
    </location>
</feature>
<dbReference type="InParanoid" id="A0A409Y385"/>
<feature type="region of interest" description="Disordered" evidence="3">
    <location>
        <begin position="589"/>
        <end position="613"/>
    </location>
</feature>
<feature type="compositionally biased region" description="Acidic residues" evidence="3">
    <location>
        <begin position="961"/>
        <end position="981"/>
    </location>
</feature>
<comment type="caution">
    <text evidence="5">The sequence shown here is derived from an EMBL/GenBank/DDBJ whole genome shotgun (WGS) entry which is preliminary data.</text>
</comment>
<feature type="compositionally biased region" description="Low complexity" evidence="3">
    <location>
        <begin position="1"/>
        <end position="22"/>
    </location>
</feature>
<dbReference type="InterPro" id="IPR001487">
    <property type="entry name" value="Bromodomain"/>
</dbReference>
<keyword evidence="6" id="KW-1185">Reference proteome</keyword>